<dbReference type="VEuPathDB" id="CryptoDB:GNI_018860"/>
<name>A0A023BBX0_GRENI</name>
<sequence>MPVQKQGEEGVRAIDDCNGSECKRICFLDLDDTLIPTTWLRTEFSRLHSFAAAADELYLYSSIKQGLDRIVAGQRLVSGGRKLGARKSTNGSQVSGSQVSGTRSPATSSTEATIDSSSRELEGQEGAMETIDDLVIEFVRTIQAKHDVVVIVTNARSYAWVQMFRVIFPKLAETLNEMGVGIIKTEPRTAEPDGEVYPEEYFQYWCDAKYYEFNKCIEANPSHHYELTCVGDNNFEHFAFMQLCNHLKPTFAHVIKCTCGLGPQQFVKQLRTMNQRMTVANYRLGLQKLTPHVEAVTWMYDRCTPRSEVLRGRVKPLRDNDKKKPARTDDDSSNEKSTDEKSAGIIESAGIDDSTDDLSTTKSVLGRYRHKLRRFLIRSMLSLDDSG</sequence>
<dbReference type="RefSeq" id="XP_011134223.1">
    <property type="nucleotide sequence ID" value="XM_011135921.1"/>
</dbReference>
<organism evidence="2 3">
    <name type="scientific">Gregarina niphandrodes</name>
    <name type="common">Septate eugregarine</name>
    <dbReference type="NCBI Taxonomy" id="110365"/>
    <lineage>
        <taxon>Eukaryota</taxon>
        <taxon>Sar</taxon>
        <taxon>Alveolata</taxon>
        <taxon>Apicomplexa</taxon>
        <taxon>Conoidasida</taxon>
        <taxon>Gregarinasina</taxon>
        <taxon>Eugregarinorida</taxon>
        <taxon>Gregarinidae</taxon>
        <taxon>Gregarina</taxon>
    </lineage>
</organism>
<proteinExistence type="predicted"/>
<protein>
    <submittedName>
        <fullName evidence="2">Uncharacterized protein</fullName>
    </submittedName>
</protein>
<feature type="region of interest" description="Disordered" evidence="1">
    <location>
        <begin position="311"/>
        <end position="359"/>
    </location>
</feature>
<feature type="compositionally biased region" description="Polar residues" evidence="1">
    <location>
        <begin position="102"/>
        <end position="116"/>
    </location>
</feature>
<evidence type="ECO:0000256" key="1">
    <source>
        <dbReference type="SAM" id="MobiDB-lite"/>
    </source>
</evidence>
<feature type="region of interest" description="Disordered" evidence="1">
    <location>
        <begin position="82"/>
        <end position="123"/>
    </location>
</feature>
<dbReference type="Proteomes" id="UP000019763">
    <property type="component" value="Unassembled WGS sequence"/>
</dbReference>
<evidence type="ECO:0000313" key="2">
    <source>
        <dbReference type="EMBL" id="EZG81486.1"/>
    </source>
</evidence>
<feature type="compositionally biased region" description="Basic and acidic residues" evidence="1">
    <location>
        <begin position="311"/>
        <end position="342"/>
    </location>
</feature>
<reference evidence="2" key="1">
    <citation type="submission" date="2013-12" db="EMBL/GenBank/DDBJ databases">
        <authorList>
            <person name="Omoto C.K."/>
            <person name="Sibley D."/>
            <person name="Venepally P."/>
            <person name="Hadjithomas M."/>
            <person name="Karamycheva S."/>
            <person name="Brunk B."/>
            <person name="Roos D."/>
            <person name="Caler E."/>
            <person name="Lorenzi H."/>
        </authorList>
    </citation>
    <scope>NUCLEOTIDE SEQUENCE</scope>
</reference>
<feature type="compositionally biased region" description="Low complexity" evidence="1">
    <location>
        <begin position="91"/>
        <end position="101"/>
    </location>
</feature>
<dbReference type="eggNOG" id="ENOG502S7U8">
    <property type="taxonomic scope" value="Eukaryota"/>
</dbReference>
<dbReference type="OrthoDB" id="420410at2759"/>
<dbReference type="EMBL" id="AFNH02000137">
    <property type="protein sequence ID" value="EZG81486.1"/>
    <property type="molecule type" value="Genomic_DNA"/>
</dbReference>
<dbReference type="AlphaFoldDB" id="A0A023BBX0"/>
<comment type="caution">
    <text evidence="2">The sequence shown here is derived from an EMBL/GenBank/DDBJ whole genome shotgun (WGS) entry which is preliminary data.</text>
</comment>
<dbReference type="GeneID" id="22910950"/>
<gene>
    <name evidence="2" type="ORF">GNI_018860</name>
</gene>
<keyword evidence="3" id="KW-1185">Reference proteome</keyword>
<accession>A0A023BBX0</accession>
<evidence type="ECO:0000313" key="3">
    <source>
        <dbReference type="Proteomes" id="UP000019763"/>
    </source>
</evidence>